<dbReference type="EMBL" id="JACNJD010000061">
    <property type="protein sequence ID" value="MBC8175965.1"/>
    <property type="molecule type" value="Genomic_DNA"/>
</dbReference>
<evidence type="ECO:0000313" key="3">
    <source>
        <dbReference type="Proteomes" id="UP000650524"/>
    </source>
</evidence>
<dbReference type="PROSITE" id="PS50076">
    <property type="entry name" value="DNAJ_2"/>
    <property type="match status" value="1"/>
</dbReference>
<dbReference type="CDD" id="cd06257">
    <property type="entry name" value="DnaJ"/>
    <property type="match status" value="1"/>
</dbReference>
<dbReference type="Gene3D" id="1.10.287.110">
    <property type="entry name" value="DnaJ domain"/>
    <property type="match status" value="1"/>
</dbReference>
<reference evidence="2 3" key="1">
    <citation type="submission" date="2020-08" db="EMBL/GenBank/DDBJ databases">
        <title>Bridging the membrane lipid divide: bacteria of the FCB group superphylum have the potential to synthesize archaeal ether lipids.</title>
        <authorList>
            <person name="Villanueva L."/>
            <person name="Von Meijenfeldt F.A.B."/>
            <person name="Westbye A.B."/>
            <person name="Yadav S."/>
            <person name="Hopmans E.C."/>
            <person name="Dutilh B.E."/>
            <person name="Sinninghe Damste J.S."/>
        </authorList>
    </citation>
    <scope>NUCLEOTIDE SEQUENCE [LARGE SCALE GENOMIC DNA]</scope>
    <source>
        <strain evidence="2">NIOZ-UU27</strain>
    </source>
</reference>
<feature type="non-terminal residue" evidence="2">
    <location>
        <position position="1"/>
    </location>
</feature>
<dbReference type="InterPro" id="IPR036869">
    <property type="entry name" value="J_dom_sf"/>
</dbReference>
<proteinExistence type="predicted"/>
<organism evidence="2 3">
    <name type="scientific">Candidatus Desulfacyla euxinica</name>
    <dbReference type="NCBI Taxonomy" id="2841693"/>
    <lineage>
        <taxon>Bacteria</taxon>
        <taxon>Deltaproteobacteria</taxon>
        <taxon>Candidatus Desulfacyla</taxon>
    </lineage>
</organism>
<gene>
    <name evidence="2" type="ORF">H8E19_01060</name>
</gene>
<name>A0A8J6MWK3_9DELT</name>
<dbReference type="Proteomes" id="UP000650524">
    <property type="component" value="Unassembled WGS sequence"/>
</dbReference>
<comment type="caution">
    <text evidence="2">The sequence shown here is derived from an EMBL/GenBank/DDBJ whole genome shotgun (WGS) entry which is preliminary data.</text>
</comment>
<evidence type="ECO:0000313" key="2">
    <source>
        <dbReference type="EMBL" id="MBC8175965.1"/>
    </source>
</evidence>
<sequence>TIKTAYKRMAKVYHPDVGGDEEAFKKLNDAHEQMLSWAEHPQYTSRKALQDCWSYDGAASRWSPPL</sequence>
<feature type="domain" description="J" evidence="1">
    <location>
        <begin position="1"/>
        <end position="54"/>
    </location>
</feature>
<dbReference type="AlphaFoldDB" id="A0A8J6MWK3"/>
<dbReference type="SUPFAM" id="SSF46565">
    <property type="entry name" value="Chaperone J-domain"/>
    <property type="match status" value="1"/>
</dbReference>
<dbReference type="InterPro" id="IPR001623">
    <property type="entry name" value="DnaJ_domain"/>
</dbReference>
<accession>A0A8J6MWK3</accession>
<evidence type="ECO:0000259" key="1">
    <source>
        <dbReference type="PROSITE" id="PS50076"/>
    </source>
</evidence>
<dbReference type="Pfam" id="PF00226">
    <property type="entry name" value="DnaJ"/>
    <property type="match status" value="1"/>
</dbReference>
<protein>
    <submittedName>
        <fullName evidence="2">DnaJ domain-containing protein</fullName>
    </submittedName>
</protein>